<dbReference type="InterPro" id="IPR016148">
    <property type="entry name" value="Pili_assmbl_chaperone_C"/>
</dbReference>
<keyword evidence="5" id="KW-0574">Periplasm</keyword>
<keyword evidence="3" id="KW-1029">Fimbrium biogenesis</keyword>
<dbReference type="OrthoDB" id="9131059at2"/>
<dbReference type="AlphaFoldDB" id="A0A6B8N2K0"/>
<name>A0A6B8N2K0_KLEOX</name>
<dbReference type="EMBL" id="CP046115">
    <property type="protein sequence ID" value="QGN40624.1"/>
    <property type="molecule type" value="Genomic_DNA"/>
</dbReference>
<dbReference type="PRINTS" id="PR00969">
    <property type="entry name" value="CHAPERONPILI"/>
</dbReference>
<evidence type="ECO:0000313" key="12">
    <source>
        <dbReference type="Proteomes" id="UP000427108"/>
    </source>
</evidence>
<dbReference type="SUPFAM" id="SSF49584">
    <property type="entry name" value="Periplasmic chaperone C-domain"/>
    <property type="match status" value="1"/>
</dbReference>
<protein>
    <submittedName>
        <fullName evidence="11">Fimbria/pilus periplasmic chaperone</fullName>
    </submittedName>
</protein>
<dbReference type="GO" id="GO:0071555">
    <property type="term" value="P:cell wall organization"/>
    <property type="evidence" value="ECO:0007669"/>
    <property type="project" value="InterPro"/>
</dbReference>
<evidence type="ECO:0000313" key="11">
    <source>
        <dbReference type="EMBL" id="QGN40624.1"/>
    </source>
</evidence>
<evidence type="ECO:0000256" key="5">
    <source>
        <dbReference type="ARBA" id="ARBA00022764"/>
    </source>
</evidence>
<dbReference type="Gene3D" id="2.60.40.10">
    <property type="entry name" value="Immunoglobulins"/>
    <property type="match status" value="2"/>
</dbReference>
<dbReference type="PROSITE" id="PS00635">
    <property type="entry name" value="PILI_CHAPERONE"/>
    <property type="match status" value="1"/>
</dbReference>
<proteinExistence type="inferred from homology"/>
<keyword evidence="4" id="KW-0732">Signal</keyword>
<sequence>MSKQNRTLLITLMLSVVAGVLSIGQASGAIALDRTRAIFPGSEKSISLNISNVSNQKPYLAQAWLEDEKGKKLTDILTVTPALQRLEPGGKSVIRISALPTAASLPQDRESLFYFSVREIPPKSERSNVLQVALQTRIKLFYRPAGILPERYSRQDDKLILHKVSGGYRIENPTPFYMTVLGISGGPTQSVAKDFKSVMIAPKSSEIVRTSNFSKPYVVTVNDFGGKPGLSFNCSGDICRAAVDERR</sequence>
<evidence type="ECO:0000256" key="3">
    <source>
        <dbReference type="ARBA" id="ARBA00022558"/>
    </source>
</evidence>
<dbReference type="InterPro" id="IPR018046">
    <property type="entry name" value="Pili_assmbl_chaperone_CS"/>
</dbReference>
<dbReference type="InterPro" id="IPR016147">
    <property type="entry name" value="Pili_assmbl_chaperone_N"/>
</dbReference>
<dbReference type="InterPro" id="IPR050643">
    <property type="entry name" value="Periplasmic_pilus_chap"/>
</dbReference>
<evidence type="ECO:0000256" key="8">
    <source>
        <dbReference type="RuleBase" id="RU003918"/>
    </source>
</evidence>
<keyword evidence="7" id="KW-0393">Immunoglobulin domain</keyword>
<gene>
    <name evidence="11" type="ORF">GJ746_21720</name>
</gene>
<evidence type="ECO:0000259" key="10">
    <source>
        <dbReference type="Pfam" id="PF02753"/>
    </source>
</evidence>
<accession>A0A6B8N2K0</accession>
<dbReference type="Pfam" id="PF00345">
    <property type="entry name" value="PapD_N"/>
    <property type="match status" value="1"/>
</dbReference>
<dbReference type="InterPro" id="IPR008962">
    <property type="entry name" value="PapD-like_sf"/>
</dbReference>
<dbReference type="PANTHER" id="PTHR30251:SF5">
    <property type="entry name" value="FIMBRIAL CHAPARONE PROTEIN"/>
    <property type="match status" value="1"/>
</dbReference>
<organism evidence="11 12">
    <name type="scientific">Klebsiella oxytoca</name>
    <dbReference type="NCBI Taxonomy" id="571"/>
    <lineage>
        <taxon>Bacteria</taxon>
        <taxon>Pseudomonadati</taxon>
        <taxon>Pseudomonadota</taxon>
        <taxon>Gammaproteobacteria</taxon>
        <taxon>Enterobacterales</taxon>
        <taxon>Enterobacteriaceae</taxon>
        <taxon>Klebsiella/Raoultella group</taxon>
        <taxon>Klebsiella</taxon>
    </lineage>
</organism>
<evidence type="ECO:0000256" key="6">
    <source>
        <dbReference type="ARBA" id="ARBA00023186"/>
    </source>
</evidence>
<feature type="domain" description="Pili assembly chaperone C-terminal" evidence="10">
    <location>
        <begin position="170"/>
        <end position="226"/>
    </location>
</feature>
<dbReference type="SUPFAM" id="SSF49354">
    <property type="entry name" value="PapD-like"/>
    <property type="match status" value="1"/>
</dbReference>
<reference evidence="11 12" key="1">
    <citation type="submission" date="2019-11" db="EMBL/GenBank/DDBJ databases">
        <title>Isolation and Application of One Kind of P-Hydroxybenzoic Acid Degrading Bacterium in Mitigating Cropping Obstacle of Cucumber.</title>
        <authorList>
            <person name="Wu F."/>
            <person name="An Y."/>
        </authorList>
    </citation>
    <scope>NUCLEOTIDE SEQUENCE [LARGE SCALE GENOMIC DNA]</scope>
    <source>
        <strain evidence="11 12">P620</strain>
    </source>
</reference>
<comment type="subcellular location">
    <subcellularLocation>
        <location evidence="1 8">Periplasm</location>
    </subcellularLocation>
</comment>
<evidence type="ECO:0000256" key="1">
    <source>
        <dbReference type="ARBA" id="ARBA00004418"/>
    </source>
</evidence>
<keyword evidence="6 8" id="KW-0143">Chaperone</keyword>
<dbReference type="GO" id="GO:0030288">
    <property type="term" value="C:outer membrane-bounded periplasmic space"/>
    <property type="evidence" value="ECO:0007669"/>
    <property type="project" value="InterPro"/>
</dbReference>
<feature type="domain" description="Pili assembly chaperone N-terminal" evidence="9">
    <location>
        <begin position="30"/>
        <end position="147"/>
    </location>
</feature>
<evidence type="ECO:0000256" key="4">
    <source>
        <dbReference type="ARBA" id="ARBA00022729"/>
    </source>
</evidence>
<dbReference type="PANTHER" id="PTHR30251">
    <property type="entry name" value="PILUS ASSEMBLY CHAPERONE"/>
    <property type="match status" value="1"/>
</dbReference>
<comment type="similarity">
    <text evidence="2 8">Belongs to the periplasmic pilus chaperone family.</text>
</comment>
<evidence type="ECO:0000256" key="7">
    <source>
        <dbReference type="ARBA" id="ARBA00023319"/>
    </source>
</evidence>
<dbReference type="FunFam" id="2.60.40.10:FF:000458">
    <property type="entry name" value="Molecular chaperone FimC"/>
    <property type="match status" value="1"/>
</dbReference>
<evidence type="ECO:0000259" key="9">
    <source>
        <dbReference type="Pfam" id="PF00345"/>
    </source>
</evidence>
<dbReference type="Proteomes" id="UP000427108">
    <property type="component" value="Chromosome"/>
</dbReference>
<dbReference type="InterPro" id="IPR036316">
    <property type="entry name" value="Pili_assmbl_chap_C_dom_sf"/>
</dbReference>
<evidence type="ECO:0000256" key="2">
    <source>
        <dbReference type="ARBA" id="ARBA00007399"/>
    </source>
</evidence>
<dbReference type="InterPro" id="IPR013783">
    <property type="entry name" value="Ig-like_fold"/>
</dbReference>
<dbReference type="InterPro" id="IPR001829">
    <property type="entry name" value="Pili_assmbl_chaperone_bac"/>
</dbReference>
<dbReference type="Pfam" id="PF02753">
    <property type="entry name" value="PapD_C"/>
    <property type="match status" value="1"/>
</dbReference>